<gene>
    <name evidence="6" type="ORF">ACMD2_11438</name>
</gene>
<keyword evidence="4" id="KW-0539">Nucleus</keyword>
<dbReference type="AlphaFoldDB" id="A0A199UNC1"/>
<keyword evidence="3" id="KW-0804">Transcription</keyword>
<dbReference type="Proteomes" id="UP000092600">
    <property type="component" value="Unassembled WGS sequence"/>
</dbReference>
<proteinExistence type="predicted"/>
<evidence type="ECO:0000256" key="1">
    <source>
        <dbReference type="ARBA" id="ARBA00023015"/>
    </source>
</evidence>
<dbReference type="PROSITE" id="PS51294">
    <property type="entry name" value="HTH_MYB"/>
    <property type="match status" value="1"/>
</dbReference>
<evidence type="ECO:0000256" key="3">
    <source>
        <dbReference type="ARBA" id="ARBA00023163"/>
    </source>
</evidence>
<dbReference type="InterPro" id="IPR006447">
    <property type="entry name" value="Myb_dom_plants"/>
</dbReference>
<dbReference type="InterPro" id="IPR009057">
    <property type="entry name" value="Homeodomain-like_sf"/>
</dbReference>
<organism evidence="6 7">
    <name type="scientific">Ananas comosus</name>
    <name type="common">Pineapple</name>
    <name type="synonym">Ananas ananas</name>
    <dbReference type="NCBI Taxonomy" id="4615"/>
    <lineage>
        <taxon>Eukaryota</taxon>
        <taxon>Viridiplantae</taxon>
        <taxon>Streptophyta</taxon>
        <taxon>Embryophyta</taxon>
        <taxon>Tracheophyta</taxon>
        <taxon>Spermatophyta</taxon>
        <taxon>Magnoliopsida</taxon>
        <taxon>Liliopsida</taxon>
        <taxon>Poales</taxon>
        <taxon>Bromeliaceae</taxon>
        <taxon>Bromelioideae</taxon>
        <taxon>Ananas</taxon>
    </lineage>
</organism>
<feature type="domain" description="HTH myb-type" evidence="5">
    <location>
        <begin position="205"/>
        <end position="264"/>
    </location>
</feature>
<dbReference type="NCBIfam" id="TIGR01557">
    <property type="entry name" value="myb_SHAQKYF"/>
    <property type="match status" value="1"/>
</dbReference>
<evidence type="ECO:0000259" key="5">
    <source>
        <dbReference type="PROSITE" id="PS51294"/>
    </source>
</evidence>
<keyword evidence="1" id="KW-0805">Transcription regulation</keyword>
<sequence length="382" mass="43071">MNTKRVAFSDRNYGSLNDSSHGTLINPKHCYAYYTPQQCNPNSFSSLLPTTGSNCVGSTPAAFYAAEQLLGIPQFEYQIGDVPPPSRLPRRSSESGLSRRPDAYFCNNSVKNYDHGLHATNELLSVVKFPFQESRNSRALGNFDGFLCRSRPEDELQPILHRQEASRNTTKVGCNASSSLAEKPNQLVTNSAGSSSNVPSNLTVQNKTRIRWTQDLHERFVECVNRLGGAEKATPKGILNLMKYEGLTIYHIKSHLQKYRIAKNIPEQTEGRNDRRTVDDIQQLDPKTGVDITEALRIQLDVQRQLHEQLEVQRELQLRIEAQGRKLQQMFEQQMKTSRDIVENQNYDMLFPDDAQVTLDDAQISVLGGGSSENSDFMSKID</sequence>
<keyword evidence="2" id="KW-0238">DNA-binding</keyword>
<evidence type="ECO:0000256" key="2">
    <source>
        <dbReference type="ARBA" id="ARBA00023125"/>
    </source>
</evidence>
<protein>
    <submittedName>
        <fullName evidence="6">Protein PHR1-LIKE 1</fullName>
    </submittedName>
</protein>
<dbReference type="GO" id="GO:0003700">
    <property type="term" value="F:DNA-binding transcription factor activity"/>
    <property type="evidence" value="ECO:0007669"/>
    <property type="project" value="InterPro"/>
</dbReference>
<evidence type="ECO:0000313" key="7">
    <source>
        <dbReference type="Proteomes" id="UP000092600"/>
    </source>
</evidence>
<dbReference type="Gene3D" id="1.10.10.60">
    <property type="entry name" value="Homeodomain-like"/>
    <property type="match status" value="1"/>
</dbReference>
<comment type="caution">
    <text evidence="6">The sequence shown here is derived from an EMBL/GenBank/DDBJ whole genome shotgun (WGS) entry which is preliminary data.</text>
</comment>
<dbReference type="FunFam" id="1.10.10.60:FF:000002">
    <property type="entry name" value="Myb family transcription factor"/>
    <property type="match status" value="1"/>
</dbReference>
<dbReference type="InterPro" id="IPR001005">
    <property type="entry name" value="SANT/Myb"/>
</dbReference>
<dbReference type="PANTHER" id="PTHR31499">
    <property type="entry name" value="MYB FAMILY TRANSCRIPTION FACTOR PHL11"/>
    <property type="match status" value="1"/>
</dbReference>
<accession>A0A199UNC1</accession>
<dbReference type="SUPFAM" id="SSF46689">
    <property type="entry name" value="Homeodomain-like"/>
    <property type="match status" value="1"/>
</dbReference>
<dbReference type="STRING" id="4615.A0A199UNC1"/>
<dbReference type="InterPro" id="IPR046955">
    <property type="entry name" value="PHR1-like"/>
</dbReference>
<dbReference type="InterPro" id="IPR017930">
    <property type="entry name" value="Myb_dom"/>
</dbReference>
<evidence type="ECO:0000313" key="6">
    <source>
        <dbReference type="EMBL" id="OAY66273.1"/>
    </source>
</evidence>
<reference evidence="6 7" key="1">
    <citation type="journal article" date="2016" name="DNA Res.">
        <title>The draft genome of MD-2 pineapple using hybrid error correction of long reads.</title>
        <authorList>
            <person name="Redwan R.M."/>
            <person name="Saidin A."/>
            <person name="Kumar S.V."/>
        </authorList>
    </citation>
    <scope>NUCLEOTIDE SEQUENCE [LARGE SCALE GENOMIC DNA]</scope>
    <source>
        <strain evidence="7">cv. MD2</strain>
        <tissue evidence="6">Leaf</tissue>
    </source>
</reference>
<dbReference type="InterPro" id="IPR025756">
    <property type="entry name" value="Myb_CC_LHEQLE"/>
</dbReference>
<evidence type="ECO:0000256" key="4">
    <source>
        <dbReference type="ARBA" id="ARBA00023242"/>
    </source>
</evidence>
<dbReference type="GO" id="GO:0003677">
    <property type="term" value="F:DNA binding"/>
    <property type="evidence" value="ECO:0007669"/>
    <property type="project" value="UniProtKB-KW"/>
</dbReference>
<name>A0A199UNC1_ANACO</name>
<dbReference type="EMBL" id="LSRQ01006343">
    <property type="protein sequence ID" value="OAY66273.1"/>
    <property type="molecule type" value="Genomic_DNA"/>
</dbReference>
<dbReference type="Pfam" id="PF00249">
    <property type="entry name" value="Myb_DNA-binding"/>
    <property type="match status" value="1"/>
</dbReference>
<dbReference type="Pfam" id="PF14379">
    <property type="entry name" value="Myb_CC_LHEQLE"/>
    <property type="match status" value="1"/>
</dbReference>
<dbReference type="PANTHER" id="PTHR31499:SF80">
    <property type="entry name" value="HTH MYB-TYPE DOMAIN-CONTAINING PROTEIN"/>
    <property type="match status" value="1"/>
</dbReference>